<name>A0A2Z2MV97_9EURY</name>
<keyword evidence="2" id="KW-1185">Reference proteome</keyword>
<dbReference type="AlphaFoldDB" id="A0A2Z2MV97"/>
<proteinExistence type="predicted"/>
<gene>
    <name evidence="1" type="ORF">A3L14_04145</name>
</gene>
<accession>A0A2Z2MV97</accession>
<evidence type="ECO:0008006" key="3">
    <source>
        <dbReference type="Google" id="ProtNLM"/>
    </source>
</evidence>
<evidence type="ECO:0000313" key="1">
    <source>
        <dbReference type="EMBL" id="ASJ12120.1"/>
    </source>
</evidence>
<protein>
    <recommendedName>
        <fullName evidence="3">DUF11 domain-containing protein</fullName>
    </recommendedName>
</protein>
<dbReference type="Proteomes" id="UP000250136">
    <property type="component" value="Chromosome"/>
</dbReference>
<evidence type="ECO:0000313" key="2">
    <source>
        <dbReference type="Proteomes" id="UP000250136"/>
    </source>
</evidence>
<dbReference type="EMBL" id="CP015105">
    <property type="protein sequence ID" value="ASJ12120.1"/>
    <property type="molecule type" value="Genomic_DNA"/>
</dbReference>
<dbReference type="KEGG" id="ttd:A3L14_04145"/>
<sequence length="770" mass="84386">MDPPAEAPTGNKGEIINPALSGDWVILYLRYSQKDYQGMDPAAETLKESMYRLIMGTGGSVNLLSYERTTSLSQLPGSVDSVKWSKNGGLLFTVTARRMTTSEVITEKKTYYWPNALRAYELISNVIALVKARNYGNNNAKIDSILNQKIAELKDALKVIEVSSEVTKTPILLLKSTSGTATTSSITGGGEVIVSGVPVDESVLVEALDTQNDSGTLVITDVSVVVDKNVPSSVEYHVEVSFKAEDNAVNNIRIKVKDYTARDSDSGTVSFLNAGESYTWKSSRFTYTHSSGGELNLSGEVEITYTPSCGAVPLLQESPEASSTSPSCGDRTITKDYSATANLTSPVDWSKVNVRVEASRTSITEGESVTYRVIVENNQNVELDGVEYSVTIPFSPTNSRTYSGKVDVQPNGELVILEKTVTYTDASTYTTHASIYWNGHSKSAETSVTVISDQNDQKSINGAFSFSPSVVYIGDTVTFHYVITTSKGQLSDPTVTLELDNGQKIVEKTYYGVTISPDSHLEDRTTYVFNKAGTYRITLKVNGLPIYSKTIEVKTPPELALSLECPNEPVLLGETVICNIIVKKNVLPSDVPYAITAKTLDDDKDTSRIISTNIIKDIIPARFTGKIAEVFVPLDERMAEALGLNDVRDLTPRINTWVCENGYCHYTLERVDTPHYLKLKIRLNSGEYMSLEGVITARYTGSKYWNEDANKGIGTASTMITLPIAVSWKPAWFLVSVGSANSNFSDLVEKVSFLKDFIDFTKNAYKSIWG</sequence>
<reference evidence="1 2" key="1">
    <citation type="submission" date="2016-04" db="EMBL/GenBank/DDBJ databases">
        <title>Complete genome sequence of Thermococcus thioreducens type strain OGL-20P.</title>
        <authorList>
            <person name="Oger P.M."/>
        </authorList>
    </citation>
    <scope>NUCLEOTIDE SEQUENCE [LARGE SCALE GENOMIC DNA]</scope>
    <source>
        <strain evidence="1 2">OGL-20P</strain>
    </source>
</reference>
<organism evidence="1 2">
    <name type="scientific">Thermococcus thioreducens</name>
    <dbReference type="NCBI Taxonomy" id="277988"/>
    <lineage>
        <taxon>Archaea</taxon>
        <taxon>Methanobacteriati</taxon>
        <taxon>Methanobacteriota</taxon>
        <taxon>Thermococci</taxon>
        <taxon>Thermococcales</taxon>
        <taxon>Thermococcaceae</taxon>
        <taxon>Thermococcus</taxon>
    </lineage>
</organism>